<sequence>MHAHLLDDDTGVIQEPNKLLGWAYYTAKCSASAPEERKEYLKWAHSTSTMAAPIGSMVFTNGEHNLSCYNVSMVRIQCSIDGGSSDRADDHNQDQSTGSDDDLSVRGDSIDSREVVDESDSSKDEESIVPVIYLCRLPAFESIVGSARHHF</sequence>
<feature type="region of interest" description="Disordered" evidence="1">
    <location>
        <begin position="82"/>
        <end position="123"/>
    </location>
</feature>
<keyword evidence="2" id="KW-0030">Aminoacyl-tRNA synthetase</keyword>
<accession>A0A699IUF1</accession>
<evidence type="ECO:0000313" key="2">
    <source>
        <dbReference type="EMBL" id="GEZ86832.1"/>
    </source>
</evidence>
<feature type="compositionally biased region" description="Basic and acidic residues" evidence="1">
    <location>
        <begin position="103"/>
        <end position="123"/>
    </location>
</feature>
<name>A0A699IUF1_TANCI</name>
<comment type="caution">
    <text evidence="2">The sequence shown here is derived from an EMBL/GenBank/DDBJ whole genome shotgun (WGS) entry which is preliminary data.</text>
</comment>
<keyword evidence="2" id="KW-0436">Ligase</keyword>
<gene>
    <name evidence="2" type="ORF">Tci_558805</name>
</gene>
<organism evidence="2">
    <name type="scientific">Tanacetum cinerariifolium</name>
    <name type="common">Dalmatian daisy</name>
    <name type="synonym">Chrysanthemum cinerariifolium</name>
    <dbReference type="NCBI Taxonomy" id="118510"/>
    <lineage>
        <taxon>Eukaryota</taxon>
        <taxon>Viridiplantae</taxon>
        <taxon>Streptophyta</taxon>
        <taxon>Embryophyta</taxon>
        <taxon>Tracheophyta</taxon>
        <taxon>Spermatophyta</taxon>
        <taxon>Magnoliopsida</taxon>
        <taxon>eudicotyledons</taxon>
        <taxon>Gunneridae</taxon>
        <taxon>Pentapetalae</taxon>
        <taxon>asterids</taxon>
        <taxon>campanulids</taxon>
        <taxon>Asterales</taxon>
        <taxon>Asteraceae</taxon>
        <taxon>Asteroideae</taxon>
        <taxon>Anthemideae</taxon>
        <taxon>Anthemidinae</taxon>
        <taxon>Tanacetum</taxon>
    </lineage>
</organism>
<proteinExistence type="predicted"/>
<feature type="compositionally biased region" description="Basic and acidic residues" evidence="1">
    <location>
        <begin position="84"/>
        <end position="93"/>
    </location>
</feature>
<dbReference type="AlphaFoldDB" id="A0A699IUF1"/>
<dbReference type="GO" id="GO:0004812">
    <property type="term" value="F:aminoacyl-tRNA ligase activity"/>
    <property type="evidence" value="ECO:0007669"/>
    <property type="project" value="UniProtKB-KW"/>
</dbReference>
<protein>
    <submittedName>
        <fullName evidence="2">Arginyl-tRNA synthetase, class Ic</fullName>
    </submittedName>
</protein>
<dbReference type="EMBL" id="BKCJ010334754">
    <property type="protein sequence ID" value="GEZ86832.1"/>
    <property type="molecule type" value="Genomic_DNA"/>
</dbReference>
<reference evidence="2" key="1">
    <citation type="journal article" date="2019" name="Sci. Rep.">
        <title>Draft genome of Tanacetum cinerariifolium, the natural source of mosquito coil.</title>
        <authorList>
            <person name="Yamashiro T."/>
            <person name="Shiraishi A."/>
            <person name="Satake H."/>
            <person name="Nakayama K."/>
        </authorList>
    </citation>
    <scope>NUCLEOTIDE SEQUENCE</scope>
</reference>
<evidence type="ECO:0000256" key="1">
    <source>
        <dbReference type="SAM" id="MobiDB-lite"/>
    </source>
</evidence>